<dbReference type="EMBL" id="CAJNOE010000204">
    <property type="protein sequence ID" value="CAF1044642.1"/>
    <property type="molecule type" value="Genomic_DNA"/>
</dbReference>
<name>A0A819KZ89_9BILA</name>
<proteinExistence type="predicted"/>
<feature type="signal peptide" evidence="1">
    <location>
        <begin position="1"/>
        <end position="18"/>
    </location>
</feature>
<sequence>MNTCIGLFVFITITAVSGMHVSDETPYNIYEMSSASDKSGIDMSVCDDCISEAVSAINVLLNLILDEGVIDSCGDLCDALANKTGSQPAGVVCLVVCNALGIGELIRILEHTDIDPIWYCQIAKLCPINDNGDAKFLDFQMIPSTGRVGTEFIIDCSFQSKNGTGPGMLTITIVTPQNQTASNNFGLDAKKPGTYDLRIGVKTLSRTCNPFDGSCNAFPTGTYNVTAYLCNGECGSHHPHSSIYDFGRSSFTVTP</sequence>
<accession>A0A819KZ89</accession>
<dbReference type="EMBL" id="CAJNON010000185">
    <property type="protein sequence ID" value="CAF1080158.1"/>
    <property type="molecule type" value="Genomic_DNA"/>
</dbReference>
<comment type="caution">
    <text evidence="5">The sequence shown here is derived from an EMBL/GenBank/DDBJ whole genome shotgun (WGS) entry which is preliminary data.</text>
</comment>
<evidence type="ECO:0000313" key="6">
    <source>
        <dbReference type="EMBL" id="CAF3978198.1"/>
    </source>
</evidence>
<evidence type="ECO:0000313" key="5">
    <source>
        <dbReference type="EMBL" id="CAF3954372.1"/>
    </source>
</evidence>
<dbReference type="EMBL" id="CAJOBB010002271">
    <property type="protein sequence ID" value="CAF3954372.1"/>
    <property type="molecule type" value="Genomic_DNA"/>
</dbReference>
<dbReference type="Proteomes" id="UP000663845">
    <property type="component" value="Unassembled WGS sequence"/>
</dbReference>
<dbReference type="AlphaFoldDB" id="A0A819KZ89"/>
<dbReference type="Proteomes" id="UP000663844">
    <property type="component" value="Unassembled WGS sequence"/>
</dbReference>
<evidence type="ECO:0000256" key="1">
    <source>
        <dbReference type="SAM" id="SignalP"/>
    </source>
</evidence>
<keyword evidence="1" id="KW-0732">Signal</keyword>
<evidence type="ECO:0000313" key="7">
    <source>
        <dbReference type="EMBL" id="CAF4133588.1"/>
    </source>
</evidence>
<evidence type="ECO:0000313" key="8">
    <source>
        <dbReference type="Proteomes" id="UP000663868"/>
    </source>
</evidence>
<feature type="chain" id="PRO_5036235515" description="Countin-like protein" evidence="1">
    <location>
        <begin position="19"/>
        <end position="255"/>
    </location>
</feature>
<dbReference type="OrthoDB" id="17754at2759"/>
<evidence type="ECO:0000313" key="3">
    <source>
        <dbReference type="EMBL" id="CAF1045954.1"/>
    </source>
</evidence>
<organism evidence="5 8">
    <name type="scientific">Adineta steineri</name>
    <dbReference type="NCBI Taxonomy" id="433720"/>
    <lineage>
        <taxon>Eukaryota</taxon>
        <taxon>Metazoa</taxon>
        <taxon>Spiralia</taxon>
        <taxon>Gnathifera</taxon>
        <taxon>Rotifera</taxon>
        <taxon>Eurotatoria</taxon>
        <taxon>Bdelloidea</taxon>
        <taxon>Adinetida</taxon>
        <taxon>Adinetidae</taxon>
        <taxon>Adineta</taxon>
    </lineage>
</organism>
<dbReference type="EMBL" id="CAJNOG010000179">
    <property type="protein sequence ID" value="CAF1045954.1"/>
    <property type="molecule type" value="Genomic_DNA"/>
</dbReference>
<evidence type="ECO:0008006" key="9">
    <source>
        <dbReference type="Google" id="ProtNLM"/>
    </source>
</evidence>
<dbReference type="Proteomes" id="UP000663860">
    <property type="component" value="Unassembled WGS sequence"/>
</dbReference>
<gene>
    <name evidence="2" type="ORF">IZO911_LOCUS19987</name>
    <name evidence="3" type="ORF">JYZ213_LOCUS18405</name>
    <name evidence="5" type="ORF">KXQ929_LOCUS25804</name>
    <name evidence="7" type="ORF">OKA104_LOCUS37372</name>
    <name evidence="6" type="ORF">OXD698_LOCUS28225</name>
    <name evidence="4" type="ORF">VCS650_LOCUS18967</name>
</gene>
<evidence type="ECO:0000313" key="4">
    <source>
        <dbReference type="EMBL" id="CAF1080158.1"/>
    </source>
</evidence>
<dbReference type="EMBL" id="CAJOAY010006212">
    <property type="protein sequence ID" value="CAF4133588.1"/>
    <property type="molecule type" value="Genomic_DNA"/>
</dbReference>
<dbReference type="Proteomes" id="UP000663868">
    <property type="component" value="Unassembled WGS sequence"/>
</dbReference>
<reference evidence="5" key="1">
    <citation type="submission" date="2021-02" db="EMBL/GenBank/DDBJ databases">
        <authorList>
            <person name="Nowell W R."/>
        </authorList>
    </citation>
    <scope>NUCLEOTIDE SEQUENCE</scope>
</reference>
<dbReference type="EMBL" id="CAJOAZ010003016">
    <property type="protein sequence ID" value="CAF3978198.1"/>
    <property type="molecule type" value="Genomic_DNA"/>
</dbReference>
<protein>
    <recommendedName>
        <fullName evidence="9">Countin-like protein</fullName>
    </recommendedName>
</protein>
<dbReference type="Proteomes" id="UP000663891">
    <property type="component" value="Unassembled WGS sequence"/>
</dbReference>
<evidence type="ECO:0000313" key="2">
    <source>
        <dbReference type="EMBL" id="CAF1044642.1"/>
    </source>
</evidence>
<dbReference type="Proteomes" id="UP000663881">
    <property type="component" value="Unassembled WGS sequence"/>
</dbReference>